<gene>
    <name evidence="1" type="ORF">PMEA_00016875</name>
</gene>
<dbReference type="AlphaFoldDB" id="A0AAU9VUR3"/>
<reference evidence="1 2" key="1">
    <citation type="submission" date="2022-05" db="EMBL/GenBank/DDBJ databases">
        <authorList>
            <consortium name="Genoscope - CEA"/>
            <person name="William W."/>
        </authorList>
    </citation>
    <scope>NUCLEOTIDE SEQUENCE [LARGE SCALE GENOMIC DNA]</scope>
</reference>
<sequence>MVPLSKVEVVLGGPSVSMEENLYGLWRAAGAEINLGQLSANCLADAEVCKNFTVSFLFKISETIAENKRVDAIHPIPVTDENSLPASMCTAIFLITWMLQLWLAGKTRRKWNLVALVYTKLDCLELYINGTNEHSNTCFVIDSGSVSPVNVNLFSSNTSNFIYVSYVQVIQFAETTSSIPNNNNTVFDRKLEMIFKSVFSREITRTFLSMGAVDETGCVSGAPPSRQSLSSSAFAFALI</sequence>
<keyword evidence="2" id="KW-1185">Reference proteome</keyword>
<accession>A0AAU9VUR3</accession>
<organism evidence="1 2">
    <name type="scientific">Pocillopora meandrina</name>
    <dbReference type="NCBI Taxonomy" id="46732"/>
    <lineage>
        <taxon>Eukaryota</taxon>
        <taxon>Metazoa</taxon>
        <taxon>Cnidaria</taxon>
        <taxon>Anthozoa</taxon>
        <taxon>Hexacorallia</taxon>
        <taxon>Scleractinia</taxon>
        <taxon>Astrocoeniina</taxon>
        <taxon>Pocilloporidae</taxon>
        <taxon>Pocillopora</taxon>
    </lineage>
</organism>
<proteinExistence type="predicted"/>
<comment type="caution">
    <text evidence="1">The sequence shown here is derived from an EMBL/GenBank/DDBJ whole genome shotgun (WGS) entry which is preliminary data.</text>
</comment>
<dbReference type="EMBL" id="CALNXJ010000003">
    <property type="protein sequence ID" value="CAH3036448.1"/>
    <property type="molecule type" value="Genomic_DNA"/>
</dbReference>
<dbReference type="Proteomes" id="UP001159428">
    <property type="component" value="Unassembled WGS sequence"/>
</dbReference>
<name>A0AAU9VUR3_9CNID</name>
<evidence type="ECO:0000313" key="1">
    <source>
        <dbReference type="EMBL" id="CAH3036448.1"/>
    </source>
</evidence>
<protein>
    <submittedName>
        <fullName evidence="1">Uncharacterized protein</fullName>
    </submittedName>
</protein>
<evidence type="ECO:0000313" key="2">
    <source>
        <dbReference type="Proteomes" id="UP001159428"/>
    </source>
</evidence>